<dbReference type="PANTHER" id="PTHR13710:SF105">
    <property type="entry name" value="ATP-DEPENDENT DNA HELICASE Q1"/>
    <property type="match status" value="1"/>
</dbReference>
<organism evidence="12 13">
    <name type="scientific">Longivirga aurantiaca</name>
    <dbReference type="NCBI Taxonomy" id="1837743"/>
    <lineage>
        <taxon>Bacteria</taxon>
        <taxon>Bacillati</taxon>
        <taxon>Actinomycetota</taxon>
        <taxon>Actinomycetes</taxon>
        <taxon>Sporichthyales</taxon>
        <taxon>Sporichthyaceae</taxon>
        <taxon>Longivirga</taxon>
    </lineage>
</organism>
<accession>A0ABW1T499</accession>
<evidence type="ECO:0000256" key="4">
    <source>
        <dbReference type="ARBA" id="ARBA00022806"/>
    </source>
</evidence>
<keyword evidence="4 12" id="KW-0347">Helicase</keyword>
<proteinExistence type="inferred from homology"/>
<gene>
    <name evidence="12" type="ORF">ACFQGU_13505</name>
</gene>
<dbReference type="NCBIfam" id="TIGR00614">
    <property type="entry name" value="recQ_fam"/>
    <property type="match status" value="1"/>
</dbReference>
<dbReference type="SMART" id="SM00487">
    <property type="entry name" value="DEXDc"/>
    <property type="match status" value="1"/>
</dbReference>
<evidence type="ECO:0000256" key="9">
    <source>
        <dbReference type="ARBA" id="ARBA00034808"/>
    </source>
</evidence>
<dbReference type="SMART" id="SM00490">
    <property type="entry name" value="HELICc"/>
    <property type="match status" value="1"/>
</dbReference>
<name>A0ABW1T499_9ACTN</name>
<sequence length="703" mass="74432">MTAVTAAALDAAAARVITALAGPDAIVRDDQRAAVSALVLERRRALVVQATGWGKSAVYWIAARAVRDAGGGPVLVVSPLLSLIGDQVVAAQRAGLTAATLNSSNLDDWPDVERALMAGQVDVLLVSPERLANPRFSATVLDVLLPQLGLLVIDEAHCISSWGHDFRPDYQRIAGLLLANPDLPVLATTATANSRVTADVADQLGANTFVQRGRLARESLHLGVLAGLSSFDRYAWTDQALRQLPGSGIVYCLTVADADRLAGFLAERGHAVAAYSGKTETADRARIEAALKVNELKAVVATSALGMGYDKPDLAFCIHVGSPSSPVDYYQQVGRAGRALPEASVVLLPGDSDERLWEWFATASVPRPDEAAAVLAALRYQGALSVPALEAATGVRRTRVELLVKVLAVDGAVSREGTSWAATGQDWTYDHEKYDALVAVRRRESDIMREYVVGGDCLEVLLRRSLDDPTEQGERCGRCSVCTGTLPAGLPTTTDPEAREAARAWLRDLVVPLEPRKMFTSGIDAASGRPAWRGRIAPSLALSPGRALAFADDPAWDRMATVTGPLAPDAPAPDWLLAALERSFGRWLPSLPQRLEAVAPVPSSRHPRLVHSIAVTIAHGVGIPLLDAIVLDGPPPGSDLSPAGRACAQAARISLAPGAEVPEGPMLLVDETWRTGWTATLAGALLREAGARSVTPFVAHQLP</sequence>
<keyword evidence="6" id="KW-0238">DNA-binding</keyword>
<dbReference type="GO" id="GO:0016787">
    <property type="term" value="F:hydrolase activity"/>
    <property type="evidence" value="ECO:0007669"/>
    <property type="project" value="UniProtKB-KW"/>
</dbReference>
<comment type="similarity">
    <text evidence="1">Belongs to the helicase family. RecQ subfamily.</text>
</comment>
<dbReference type="Pfam" id="PF00271">
    <property type="entry name" value="Helicase_C"/>
    <property type="match status" value="1"/>
</dbReference>
<evidence type="ECO:0000256" key="8">
    <source>
        <dbReference type="ARBA" id="ARBA00034617"/>
    </source>
</evidence>
<dbReference type="InterPro" id="IPR001650">
    <property type="entry name" value="Helicase_C-like"/>
</dbReference>
<evidence type="ECO:0000256" key="3">
    <source>
        <dbReference type="ARBA" id="ARBA00022801"/>
    </source>
</evidence>
<feature type="domain" description="Helicase ATP-binding" evidence="10">
    <location>
        <begin position="36"/>
        <end position="210"/>
    </location>
</feature>
<dbReference type="EMBL" id="JBHSTI010000008">
    <property type="protein sequence ID" value="MFC6238900.1"/>
    <property type="molecule type" value="Genomic_DNA"/>
</dbReference>
<dbReference type="GO" id="GO:0003678">
    <property type="term" value="F:DNA helicase activity"/>
    <property type="evidence" value="ECO:0007669"/>
    <property type="project" value="UniProtKB-EC"/>
</dbReference>
<dbReference type="SUPFAM" id="SSF52540">
    <property type="entry name" value="P-loop containing nucleoside triphosphate hydrolases"/>
    <property type="match status" value="1"/>
</dbReference>
<dbReference type="PROSITE" id="PS51194">
    <property type="entry name" value="HELICASE_CTER"/>
    <property type="match status" value="1"/>
</dbReference>
<dbReference type="EC" id="5.6.2.4" evidence="9"/>
<comment type="caution">
    <text evidence="12">The sequence shown here is derived from an EMBL/GenBank/DDBJ whole genome shotgun (WGS) entry which is preliminary data.</text>
</comment>
<comment type="catalytic activity">
    <reaction evidence="8">
        <text>Couples ATP hydrolysis with the unwinding of duplex DNA by translocating in the 3'-5' direction.</text>
        <dbReference type="EC" id="5.6.2.4"/>
    </reaction>
</comment>
<dbReference type="RefSeq" id="WP_386767506.1">
    <property type="nucleotide sequence ID" value="NZ_JBHSTI010000008.1"/>
</dbReference>
<keyword evidence="3 12" id="KW-0378">Hydrolase</keyword>
<keyword evidence="2" id="KW-0547">Nucleotide-binding</keyword>
<keyword evidence="7" id="KW-0413">Isomerase</keyword>
<dbReference type="SUPFAM" id="SSF53271">
    <property type="entry name" value="PRTase-like"/>
    <property type="match status" value="1"/>
</dbReference>
<keyword evidence="13" id="KW-1185">Reference proteome</keyword>
<evidence type="ECO:0000259" key="11">
    <source>
        <dbReference type="PROSITE" id="PS51194"/>
    </source>
</evidence>
<dbReference type="InterPro" id="IPR002464">
    <property type="entry name" value="DNA/RNA_helicase_DEAH_CS"/>
</dbReference>
<dbReference type="InterPro" id="IPR004589">
    <property type="entry name" value="DNA_helicase_ATP-dep_RecQ"/>
</dbReference>
<dbReference type="InterPro" id="IPR011545">
    <property type="entry name" value="DEAD/DEAH_box_helicase_dom"/>
</dbReference>
<dbReference type="Proteomes" id="UP001596138">
    <property type="component" value="Unassembled WGS sequence"/>
</dbReference>
<evidence type="ECO:0000313" key="12">
    <source>
        <dbReference type="EMBL" id="MFC6238900.1"/>
    </source>
</evidence>
<reference evidence="13" key="1">
    <citation type="journal article" date="2019" name="Int. J. Syst. Evol. Microbiol.">
        <title>The Global Catalogue of Microorganisms (GCM) 10K type strain sequencing project: providing services to taxonomists for standard genome sequencing and annotation.</title>
        <authorList>
            <consortium name="The Broad Institute Genomics Platform"/>
            <consortium name="The Broad Institute Genome Sequencing Center for Infectious Disease"/>
            <person name="Wu L."/>
            <person name="Ma J."/>
        </authorList>
    </citation>
    <scope>NUCLEOTIDE SEQUENCE [LARGE SCALE GENOMIC DNA]</scope>
    <source>
        <strain evidence="13">CGMCC 4.7317</strain>
    </source>
</reference>
<dbReference type="Pfam" id="PF00270">
    <property type="entry name" value="DEAD"/>
    <property type="match status" value="1"/>
</dbReference>
<evidence type="ECO:0000259" key="10">
    <source>
        <dbReference type="PROSITE" id="PS51192"/>
    </source>
</evidence>
<evidence type="ECO:0000256" key="2">
    <source>
        <dbReference type="ARBA" id="ARBA00022741"/>
    </source>
</evidence>
<dbReference type="PROSITE" id="PS51192">
    <property type="entry name" value="HELICASE_ATP_BIND_1"/>
    <property type="match status" value="1"/>
</dbReference>
<evidence type="ECO:0000256" key="7">
    <source>
        <dbReference type="ARBA" id="ARBA00023235"/>
    </source>
</evidence>
<protein>
    <recommendedName>
        <fullName evidence="9">DNA 3'-5' helicase</fullName>
        <ecNumber evidence="9">5.6.2.4</ecNumber>
    </recommendedName>
</protein>
<dbReference type="PROSITE" id="PS00690">
    <property type="entry name" value="DEAH_ATP_HELICASE"/>
    <property type="match status" value="1"/>
</dbReference>
<keyword evidence="5" id="KW-0067">ATP-binding</keyword>
<dbReference type="InterPro" id="IPR014001">
    <property type="entry name" value="Helicase_ATP-bd"/>
</dbReference>
<evidence type="ECO:0000256" key="5">
    <source>
        <dbReference type="ARBA" id="ARBA00022840"/>
    </source>
</evidence>
<dbReference type="InterPro" id="IPR029057">
    <property type="entry name" value="PRTase-like"/>
</dbReference>
<dbReference type="Gene3D" id="3.40.50.300">
    <property type="entry name" value="P-loop containing nucleotide triphosphate hydrolases"/>
    <property type="match status" value="2"/>
</dbReference>
<feature type="domain" description="Helicase C-terminal" evidence="11">
    <location>
        <begin position="236"/>
        <end position="379"/>
    </location>
</feature>
<evidence type="ECO:0000313" key="13">
    <source>
        <dbReference type="Proteomes" id="UP001596138"/>
    </source>
</evidence>
<dbReference type="InterPro" id="IPR027417">
    <property type="entry name" value="P-loop_NTPase"/>
</dbReference>
<evidence type="ECO:0000256" key="1">
    <source>
        <dbReference type="ARBA" id="ARBA00005446"/>
    </source>
</evidence>
<dbReference type="PANTHER" id="PTHR13710">
    <property type="entry name" value="DNA HELICASE RECQ FAMILY MEMBER"/>
    <property type="match status" value="1"/>
</dbReference>
<evidence type="ECO:0000256" key="6">
    <source>
        <dbReference type="ARBA" id="ARBA00023125"/>
    </source>
</evidence>